<dbReference type="EMBL" id="MK579381">
    <property type="protein sequence ID" value="QCZ36049.1"/>
    <property type="molecule type" value="Genomic_DNA"/>
</dbReference>
<evidence type="ECO:0000256" key="14">
    <source>
        <dbReference type="ARBA" id="ARBA00023075"/>
    </source>
</evidence>
<dbReference type="RefSeq" id="YP_009689487.1">
    <property type="nucleotide sequence ID" value="NC_044646.1"/>
</dbReference>
<dbReference type="InterPro" id="IPR001750">
    <property type="entry name" value="ND/Mrp_TM"/>
</dbReference>
<feature type="domain" description="NADH:quinone oxidoreductase/Mrp antiporter transmembrane" evidence="19">
    <location>
        <begin position="24"/>
        <end position="77"/>
    </location>
</feature>
<feature type="transmembrane region" description="Helical" evidence="18">
    <location>
        <begin position="232"/>
        <end position="256"/>
    </location>
</feature>
<evidence type="ECO:0000313" key="20">
    <source>
        <dbReference type="EMBL" id="QCZ36049.1"/>
    </source>
</evidence>
<comment type="function">
    <text evidence="18">Core subunit of the mitochondrial membrane respiratory chain NADH dehydrogenase (Complex I) which catalyzes electron transfer from NADH through the respiratory chain, using ubiquinone as an electron acceptor. Essential for the catalytic activity and assembly of complex I.</text>
</comment>
<dbReference type="GeneID" id="41792496"/>
<feature type="transmembrane region" description="Helical" evidence="18">
    <location>
        <begin position="305"/>
        <end position="330"/>
    </location>
</feature>
<evidence type="ECO:0000256" key="15">
    <source>
        <dbReference type="ARBA" id="ARBA00023128"/>
    </source>
</evidence>
<keyword evidence="16 18" id="KW-0472">Membrane</keyword>
<evidence type="ECO:0000256" key="12">
    <source>
        <dbReference type="ARBA" id="ARBA00022989"/>
    </source>
</evidence>
<feature type="transmembrane region" description="Helical" evidence="18">
    <location>
        <begin position="28"/>
        <end position="46"/>
    </location>
</feature>
<dbReference type="AlphaFoldDB" id="A0A5B7XTY1"/>
<dbReference type="PANTHER" id="PTHR46552">
    <property type="entry name" value="NADH-UBIQUINONE OXIDOREDUCTASE CHAIN 2"/>
    <property type="match status" value="1"/>
</dbReference>
<evidence type="ECO:0000256" key="4">
    <source>
        <dbReference type="ARBA" id="ARBA00012944"/>
    </source>
</evidence>
<keyword evidence="11 18" id="KW-0249">Electron transport</keyword>
<keyword evidence="6" id="KW-0813">Transport</keyword>
<evidence type="ECO:0000256" key="17">
    <source>
        <dbReference type="ARBA" id="ARBA00049551"/>
    </source>
</evidence>
<keyword evidence="10 18" id="KW-1278">Translocase</keyword>
<evidence type="ECO:0000256" key="16">
    <source>
        <dbReference type="ARBA" id="ARBA00023136"/>
    </source>
</evidence>
<comment type="subcellular location">
    <subcellularLocation>
        <location evidence="2 18">Mitochondrion inner membrane</location>
        <topology evidence="2 18">Multi-pass membrane protein</topology>
    </subcellularLocation>
</comment>
<dbReference type="InterPro" id="IPR050175">
    <property type="entry name" value="Complex_I_Subunit_2"/>
</dbReference>
<keyword evidence="15 18" id="KW-0496">Mitochondrion</keyword>
<keyword evidence="7 18" id="KW-0679">Respiratory chain</keyword>
<geneLocation type="mitochondrion" evidence="20"/>
<organism evidence="20">
    <name type="scientific">Lepidurus apus lubbocki</name>
    <dbReference type="NCBI Taxonomy" id="217954"/>
    <lineage>
        <taxon>Eukaryota</taxon>
        <taxon>Metazoa</taxon>
        <taxon>Ecdysozoa</taxon>
        <taxon>Arthropoda</taxon>
        <taxon>Crustacea</taxon>
        <taxon>Branchiopoda</taxon>
        <taxon>Notostraca</taxon>
        <taxon>Triopsidae</taxon>
        <taxon>Lepidurus</taxon>
    </lineage>
</organism>
<gene>
    <name evidence="20" type="primary">ND2</name>
</gene>
<evidence type="ECO:0000256" key="8">
    <source>
        <dbReference type="ARBA" id="ARBA00022692"/>
    </source>
</evidence>
<dbReference type="EC" id="7.1.1.2" evidence="4 18"/>
<feature type="domain" description="NADH:quinone oxidoreductase/Mrp antiporter transmembrane" evidence="19">
    <location>
        <begin position="86"/>
        <end position="279"/>
    </location>
</feature>
<feature type="transmembrane region" description="Helical" evidence="18">
    <location>
        <begin position="262"/>
        <end position="284"/>
    </location>
</feature>
<evidence type="ECO:0000256" key="9">
    <source>
        <dbReference type="ARBA" id="ARBA00022792"/>
    </source>
</evidence>
<evidence type="ECO:0000256" key="2">
    <source>
        <dbReference type="ARBA" id="ARBA00004448"/>
    </source>
</evidence>
<keyword evidence="9 18" id="KW-0999">Mitochondrion inner membrane</keyword>
<accession>A0A5B7XTY1</accession>
<dbReference type="GO" id="GO:0005743">
    <property type="term" value="C:mitochondrial inner membrane"/>
    <property type="evidence" value="ECO:0007669"/>
    <property type="project" value="UniProtKB-SubCell"/>
</dbReference>
<evidence type="ECO:0000256" key="1">
    <source>
        <dbReference type="ARBA" id="ARBA00003257"/>
    </source>
</evidence>
<feature type="transmembrane region" description="Helical" evidence="18">
    <location>
        <begin position="169"/>
        <end position="186"/>
    </location>
</feature>
<feature type="transmembrane region" description="Helical" evidence="18">
    <location>
        <begin position="7"/>
        <end position="22"/>
    </location>
</feature>
<name>A0A5B7XTY1_9CRUS</name>
<dbReference type="GO" id="GO:0006120">
    <property type="term" value="P:mitochondrial electron transport, NADH to ubiquinone"/>
    <property type="evidence" value="ECO:0007669"/>
    <property type="project" value="InterPro"/>
</dbReference>
<evidence type="ECO:0000256" key="5">
    <source>
        <dbReference type="ARBA" id="ARBA00021008"/>
    </source>
</evidence>
<proteinExistence type="inferred from homology"/>
<dbReference type="Pfam" id="PF00361">
    <property type="entry name" value="Proton_antipo_M"/>
    <property type="match status" value="2"/>
</dbReference>
<feature type="transmembrane region" description="Helical" evidence="18">
    <location>
        <begin position="58"/>
        <end position="79"/>
    </location>
</feature>
<keyword evidence="13 18" id="KW-0520">NAD</keyword>
<evidence type="ECO:0000256" key="11">
    <source>
        <dbReference type="ARBA" id="ARBA00022982"/>
    </source>
</evidence>
<reference evidence="20" key="1">
    <citation type="journal article" date="2019" name="Zoological Lett">
        <title>Mitochondrial genome diversity and evolution in Branchiopoda (Crustacea).</title>
        <authorList>
            <person name="Luchetti A."/>
            <person name="Forni G."/>
            <person name="Skaist A.M."/>
            <person name="Wheelan S.J."/>
            <person name="Mantovani B."/>
        </authorList>
    </citation>
    <scope>NUCLEOTIDE SEQUENCE</scope>
    <source>
        <strain evidence="20">Lubb-f4</strain>
    </source>
</reference>
<evidence type="ECO:0000256" key="13">
    <source>
        <dbReference type="ARBA" id="ARBA00023027"/>
    </source>
</evidence>
<protein>
    <recommendedName>
        <fullName evidence="5 18">NADH-ubiquinone oxidoreductase chain 2</fullName>
        <ecNumber evidence="4 18">7.1.1.2</ecNumber>
    </recommendedName>
</protein>
<comment type="catalytic activity">
    <reaction evidence="17 18">
        <text>a ubiquinone + NADH + 5 H(+)(in) = a ubiquinol + NAD(+) + 4 H(+)(out)</text>
        <dbReference type="Rhea" id="RHEA:29091"/>
        <dbReference type="Rhea" id="RHEA-COMP:9565"/>
        <dbReference type="Rhea" id="RHEA-COMP:9566"/>
        <dbReference type="ChEBI" id="CHEBI:15378"/>
        <dbReference type="ChEBI" id="CHEBI:16389"/>
        <dbReference type="ChEBI" id="CHEBI:17976"/>
        <dbReference type="ChEBI" id="CHEBI:57540"/>
        <dbReference type="ChEBI" id="CHEBI:57945"/>
        <dbReference type="EC" id="7.1.1.2"/>
    </reaction>
</comment>
<dbReference type="InterPro" id="IPR003917">
    <property type="entry name" value="NADH_UbQ_OxRdtase_chain2"/>
</dbReference>
<feature type="transmembrane region" description="Helical" evidence="18">
    <location>
        <begin position="192"/>
        <end position="212"/>
    </location>
</feature>
<evidence type="ECO:0000256" key="7">
    <source>
        <dbReference type="ARBA" id="ARBA00022660"/>
    </source>
</evidence>
<dbReference type="CTD" id="4536"/>
<evidence type="ECO:0000256" key="10">
    <source>
        <dbReference type="ARBA" id="ARBA00022967"/>
    </source>
</evidence>
<sequence>MLMNPRFMYFFSMLLLSLMIVISSNSWFSAWIGLELNILSFIPILMTKNNQQLTEASLKYFLTQALASIVFIFSALFSLTFSSPFIIMLMMSLLLKLGSSPFHMWFPVVAEGLSWNKFLILATVQKISPLLLLTFISFTYTKIILTAALLSGITGGVGGFNLNLLRSMMAFSSINHMGWLLLALIINNSMMWIYFGIYIIILSSIVQMFSYYQLTSVPQINSSLSLNPMIKLICFMNMFSLSGLPPFLGFVPKWLIIKNASAMMMIITLMGLIVSTLITLYYYMRISFNSNLLYSKSMWNKKLNFKMNIFNIFLSSVSIFGMFLCNWIYFL</sequence>
<dbReference type="PRINTS" id="PR01436">
    <property type="entry name" value="NADHDHGNASE2"/>
</dbReference>
<evidence type="ECO:0000259" key="19">
    <source>
        <dbReference type="Pfam" id="PF00361"/>
    </source>
</evidence>
<comment type="function">
    <text evidence="1">Core subunit of the mitochondrial membrane respiratory chain NADH dehydrogenase (Complex I) that is believed to belong to the minimal assembly required for catalysis. Complex I functions in the transfer of electrons from NADH to the respiratory chain. The immediate electron acceptor for the enzyme is believed to be ubiquinone.</text>
</comment>
<keyword evidence="12 18" id="KW-1133">Transmembrane helix</keyword>
<evidence type="ECO:0000256" key="18">
    <source>
        <dbReference type="RuleBase" id="RU003403"/>
    </source>
</evidence>
<keyword evidence="14 18" id="KW-0830">Ubiquinone</keyword>
<comment type="similarity">
    <text evidence="3 18">Belongs to the complex I subunit 2 family.</text>
</comment>
<evidence type="ECO:0000256" key="3">
    <source>
        <dbReference type="ARBA" id="ARBA00007012"/>
    </source>
</evidence>
<dbReference type="GO" id="GO:0008137">
    <property type="term" value="F:NADH dehydrogenase (ubiquinone) activity"/>
    <property type="evidence" value="ECO:0007669"/>
    <property type="project" value="UniProtKB-EC"/>
</dbReference>
<evidence type="ECO:0000256" key="6">
    <source>
        <dbReference type="ARBA" id="ARBA00022448"/>
    </source>
</evidence>
<keyword evidence="8 18" id="KW-0812">Transmembrane</keyword>
<dbReference type="PANTHER" id="PTHR46552:SF1">
    <property type="entry name" value="NADH-UBIQUINONE OXIDOREDUCTASE CHAIN 2"/>
    <property type="match status" value="1"/>
</dbReference>